<accession>A0A4R2SQ23</accession>
<protein>
    <submittedName>
        <fullName evidence="1">Type VI secretion system protein ImpJ</fullName>
    </submittedName>
</protein>
<dbReference type="AlphaFoldDB" id="A0A4R2SQ23"/>
<dbReference type="RefSeq" id="WP_131979217.1">
    <property type="nucleotide sequence ID" value="NZ_SLYB01000037.1"/>
</dbReference>
<dbReference type="PANTHER" id="PTHR35566:SF1">
    <property type="entry name" value="TYPE VI SECRETION SYSTEM BASEPLATE COMPONENT TSSK1"/>
    <property type="match status" value="1"/>
</dbReference>
<dbReference type="EMBL" id="SLYB01000037">
    <property type="protein sequence ID" value="TCP91175.1"/>
    <property type="molecule type" value="Genomic_DNA"/>
</dbReference>
<dbReference type="Pfam" id="PF05936">
    <property type="entry name" value="T6SS_VasE"/>
    <property type="match status" value="1"/>
</dbReference>
<keyword evidence="2" id="KW-1185">Reference proteome</keyword>
<name>A0A4R2SQ23_9PAST</name>
<dbReference type="PANTHER" id="PTHR35566">
    <property type="entry name" value="BLR3599 PROTEIN"/>
    <property type="match status" value="1"/>
</dbReference>
<dbReference type="OrthoDB" id="9775333at2"/>
<evidence type="ECO:0000313" key="2">
    <source>
        <dbReference type="Proteomes" id="UP000295763"/>
    </source>
</evidence>
<proteinExistence type="predicted"/>
<dbReference type="InterPro" id="IPR010263">
    <property type="entry name" value="T6SS_TssK"/>
</dbReference>
<dbReference type="Proteomes" id="UP000295763">
    <property type="component" value="Unassembled WGS sequence"/>
</dbReference>
<comment type="caution">
    <text evidence="1">The sequence shown here is derived from an EMBL/GenBank/DDBJ whole genome shotgun (WGS) entry which is preliminary data.</text>
</comment>
<organism evidence="1 2">
    <name type="scientific">Cricetibacter osteomyelitidis</name>
    <dbReference type="NCBI Taxonomy" id="1521931"/>
    <lineage>
        <taxon>Bacteria</taxon>
        <taxon>Pseudomonadati</taxon>
        <taxon>Pseudomonadota</taxon>
        <taxon>Gammaproteobacteria</taxon>
        <taxon>Pasteurellales</taxon>
        <taxon>Pasteurellaceae</taxon>
        <taxon>Cricetibacter</taxon>
    </lineage>
</organism>
<reference evidence="1 2" key="1">
    <citation type="submission" date="2019-03" db="EMBL/GenBank/DDBJ databases">
        <title>Genomic Encyclopedia of Type Strains, Phase IV (KMG-IV): sequencing the most valuable type-strain genomes for metagenomic binning, comparative biology and taxonomic classification.</title>
        <authorList>
            <person name="Goeker M."/>
        </authorList>
    </citation>
    <scope>NUCLEOTIDE SEQUENCE [LARGE SCALE GENOMIC DNA]</scope>
    <source>
        <strain evidence="1 2">DSM 28404</strain>
    </source>
</reference>
<gene>
    <name evidence="1" type="ORF">EDC44_13711</name>
</gene>
<evidence type="ECO:0000313" key="1">
    <source>
        <dbReference type="EMBL" id="TCP91175.1"/>
    </source>
</evidence>
<dbReference type="NCBIfam" id="TIGR03353">
    <property type="entry name" value="VI_chp_4"/>
    <property type="match status" value="1"/>
</dbReference>
<sequence length="448" mass="50628">MTVTNRVLWKEGLFIRPHHFQQESRFFASQVKQTLETAAFNFGFEQLSVEVQHLTYGKFSLSECKGVMPDGTLFHLPITDELPAPLEIKTSAVGKIIYLCLPLNIEGNAEIAHQITNDSLIDYRGEALFTEIKDVHSESGDYAQLELIKNQYFLKLETDDLSNYATLPIARIKDVTLNNQVLLDETFYPAAIALQALTRFSSKLLELTELIALRAKYLANRMSSPEQSGVADVNDFLMLLSLNRALPLFKFLAKSPKVHPSRAYEILASLQGELSTFALEERISEQFYDYIHVSPHTSLEPLYSDVKSYLSVVSNAKALPLPITAHQYGIYTAQVKDNSLYRDAEFIIAVKARLQPELLRTQFVQQTKISSIEQINKLVHLQLPGIPLQSLPVAPRYLPYHSGFVYFQLDKTSPYWNSVISSAGFGFHIAGNYPDLEIEFWAIRGALV</sequence>